<dbReference type="EMBL" id="CP008941">
    <property type="protein sequence ID" value="AIK96141.1"/>
    <property type="molecule type" value="Genomic_DNA"/>
</dbReference>
<dbReference type="AlphaFoldDB" id="A0A077AUR3"/>
<evidence type="ECO:0000313" key="4">
    <source>
        <dbReference type="EMBL" id="AIK96141.1"/>
    </source>
</evidence>
<dbReference type="InterPro" id="IPR012347">
    <property type="entry name" value="Ferritin-like"/>
</dbReference>
<dbReference type="PANTHER" id="PTHR42932">
    <property type="entry name" value="GENERAL STRESS PROTEIN 20U"/>
    <property type="match status" value="1"/>
</dbReference>
<dbReference type="RefSeq" id="WP_038467081.1">
    <property type="nucleotide sequence ID" value="NZ_CP008941.1"/>
</dbReference>
<evidence type="ECO:0000313" key="5">
    <source>
        <dbReference type="Proteomes" id="UP000028926"/>
    </source>
</evidence>
<accession>A0A077AUR3</accession>
<dbReference type="InterPro" id="IPR002177">
    <property type="entry name" value="DPS_DNA-bd"/>
</dbReference>
<evidence type="ECO:0000259" key="3">
    <source>
        <dbReference type="Pfam" id="PF00210"/>
    </source>
</evidence>
<feature type="domain" description="Ferritin/DPS" evidence="3">
    <location>
        <begin position="21"/>
        <end position="155"/>
    </location>
</feature>
<reference evidence="4 5" key="1">
    <citation type="submission" date="2014-07" db="EMBL/GenBank/DDBJ databases">
        <title>Comparative genomic insights into amoeba endosymbionts belonging to the families of Holosporaceae and Candidatus Midichloriaceae within Rickettsiales.</title>
        <authorList>
            <person name="Wang Z."/>
            <person name="Wu M."/>
        </authorList>
    </citation>
    <scope>NUCLEOTIDE SEQUENCE [LARGE SCALE GENOMIC DNA]</scope>
    <source>
        <strain evidence="4">PRA3</strain>
    </source>
</reference>
<organism evidence="4 5">
    <name type="scientific">Candidatus Odyssella acanthamoebae</name>
    <dbReference type="NCBI Taxonomy" id="91604"/>
    <lineage>
        <taxon>Bacteria</taxon>
        <taxon>Pseudomonadati</taxon>
        <taxon>Pseudomonadota</taxon>
        <taxon>Alphaproteobacteria</taxon>
        <taxon>Holosporales</taxon>
        <taxon>Candidatus Paracaedibacteraceae</taxon>
        <taxon>Candidatus Odyssella</taxon>
    </lineage>
</organism>
<dbReference type="Pfam" id="PF00210">
    <property type="entry name" value="Ferritin"/>
    <property type="match status" value="1"/>
</dbReference>
<dbReference type="eggNOG" id="COG0783">
    <property type="taxonomic scope" value="Bacteria"/>
</dbReference>
<evidence type="ECO:0000256" key="2">
    <source>
        <dbReference type="RuleBase" id="RU003875"/>
    </source>
</evidence>
<dbReference type="InterPro" id="IPR008331">
    <property type="entry name" value="Ferritin_DPS_dom"/>
</dbReference>
<dbReference type="InterPro" id="IPR009078">
    <property type="entry name" value="Ferritin-like_SF"/>
</dbReference>
<dbReference type="GO" id="GO:0008199">
    <property type="term" value="F:ferric iron binding"/>
    <property type="evidence" value="ECO:0007669"/>
    <property type="project" value="InterPro"/>
</dbReference>
<dbReference type="Gene3D" id="1.20.1260.10">
    <property type="match status" value="1"/>
</dbReference>
<dbReference type="KEGG" id="paca:ID47_04365"/>
<sequence length="155" mass="17785">MIIDIGIDKKGRKVVVDAALRVLADTFILSLKTRNYHWNITGIHFKYLHEFFQEIYESLDAAGDEIAERIRALGFYCPASYTEFMAISAIKEEKGSLESMDMVRRLVLDIELLIRRTNEVKTVALSVDDDATADLMIGRLQELGKFAWMLRSHLE</sequence>
<evidence type="ECO:0000256" key="1">
    <source>
        <dbReference type="ARBA" id="ARBA00009497"/>
    </source>
</evidence>
<dbReference type="HOGENOM" id="CLU_098183_2_1_5"/>
<dbReference type="Proteomes" id="UP000028926">
    <property type="component" value="Chromosome"/>
</dbReference>
<dbReference type="STRING" id="91604.ID47_04365"/>
<dbReference type="PIRSF" id="PIRSF005900">
    <property type="entry name" value="Dps"/>
    <property type="match status" value="1"/>
</dbReference>
<dbReference type="PRINTS" id="PR01346">
    <property type="entry name" value="HELNAPAPROT"/>
</dbReference>
<dbReference type="PANTHER" id="PTHR42932:SF3">
    <property type="entry name" value="DNA PROTECTION DURING STARVATION PROTEIN"/>
    <property type="match status" value="1"/>
</dbReference>
<keyword evidence="5" id="KW-1185">Reference proteome</keyword>
<gene>
    <name evidence="4" type="ORF">ID47_04365</name>
</gene>
<comment type="similarity">
    <text evidence="1 2">Belongs to the Dps family.</text>
</comment>
<name>A0A077AUR3_9PROT</name>
<dbReference type="SUPFAM" id="SSF47240">
    <property type="entry name" value="Ferritin-like"/>
    <property type="match status" value="1"/>
</dbReference>
<dbReference type="CDD" id="cd01043">
    <property type="entry name" value="DPS"/>
    <property type="match status" value="1"/>
</dbReference>
<proteinExistence type="inferred from homology"/>
<protein>
    <recommendedName>
        <fullName evidence="3">Ferritin/DPS domain-containing protein</fullName>
    </recommendedName>
</protein>